<comment type="caution">
    <text evidence="6">The sequence shown here is derived from an EMBL/GenBank/DDBJ whole genome shotgun (WGS) entry which is preliminary data.</text>
</comment>
<name>A0A1W0X657_HYPEX</name>
<evidence type="ECO:0000256" key="1">
    <source>
        <dbReference type="ARBA" id="ARBA00022723"/>
    </source>
</evidence>
<keyword evidence="3" id="KW-0862">Zinc</keyword>
<dbReference type="AlphaFoldDB" id="A0A1W0X657"/>
<dbReference type="SUPFAM" id="SSF144232">
    <property type="entry name" value="HIT/MYND zinc finger-like"/>
    <property type="match status" value="1"/>
</dbReference>
<keyword evidence="2 4" id="KW-0863">Zinc-finger</keyword>
<dbReference type="OrthoDB" id="10072135at2759"/>
<gene>
    <name evidence="6" type="ORF">BV898_03236</name>
</gene>
<evidence type="ECO:0000259" key="5">
    <source>
        <dbReference type="PROSITE" id="PS50865"/>
    </source>
</evidence>
<dbReference type="PROSITE" id="PS50865">
    <property type="entry name" value="ZF_MYND_2"/>
    <property type="match status" value="1"/>
</dbReference>
<sequence>MDSTHGLILLRSSRCSACKHAWYCSQECQKTDWKKHHKMECPALTVLTDTVTESYDAPTDEVVTIYVSDLSVESPLKRYEKLLCLYKMQKANVENITQPESMALLTIISQVLHPKNLLFPCVVVDVLNPAEETAVLPGGCGVSSVYRVWYPGPTVEPIIGWLFFLGSRAPDPQMPQEMKAVLTEVERTLGVAHGSTHPLYREVVTTLRKVYLLTTQHRGLI</sequence>
<organism evidence="6 7">
    <name type="scientific">Hypsibius exemplaris</name>
    <name type="common">Freshwater tardigrade</name>
    <dbReference type="NCBI Taxonomy" id="2072580"/>
    <lineage>
        <taxon>Eukaryota</taxon>
        <taxon>Metazoa</taxon>
        <taxon>Ecdysozoa</taxon>
        <taxon>Tardigrada</taxon>
        <taxon>Eutardigrada</taxon>
        <taxon>Parachela</taxon>
        <taxon>Hypsibioidea</taxon>
        <taxon>Hypsibiidae</taxon>
        <taxon>Hypsibius</taxon>
    </lineage>
</organism>
<dbReference type="InterPro" id="IPR002893">
    <property type="entry name" value="Znf_MYND"/>
</dbReference>
<dbReference type="Pfam" id="PF01753">
    <property type="entry name" value="zf-MYND"/>
    <property type="match status" value="1"/>
</dbReference>
<protein>
    <recommendedName>
        <fullName evidence="5">MYND-type domain-containing protein</fullName>
    </recommendedName>
</protein>
<keyword evidence="7" id="KW-1185">Reference proteome</keyword>
<dbReference type="Gene3D" id="6.10.140.2220">
    <property type="match status" value="1"/>
</dbReference>
<evidence type="ECO:0000256" key="4">
    <source>
        <dbReference type="PROSITE-ProRule" id="PRU00134"/>
    </source>
</evidence>
<dbReference type="Gene3D" id="1.10.220.160">
    <property type="match status" value="1"/>
</dbReference>
<keyword evidence="1" id="KW-0479">Metal-binding</keyword>
<evidence type="ECO:0000256" key="3">
    <source>
        <dbReference type="ARBA" id="ARBA00022833"/>
    </source>
</evidence>
<dbReference type="GO" id="GO:0008270">
    <property type="term" value="F:zinc ion binding"/>
    <property type="evidence" value="ECO:0007669"/>
    <property type="project" value="UniProtKB-KW"/>
</dbReference>
<accession>A0A1W0X657</accession>
<dbReference type="Proteomes" id="UP000192578">
    <property type="component" value="Unassembled WGS sequence"/>
</dbReference>
<reference evidence="7" key="1">
    <citation type="submission" date="2017-01" db="EMBL/GenBank/DDBJ databases">
        <title>Comparative genomics of anhydrobiosis in the tardigrade Hypsibius dujardini.</title>
        <authorList>
            <person name="Yoshida Y."/>
            <person name="Koutsovoulos G."/>
            <person name="Laetsch D."/>
            <person name="Stevens L."/>
            <person name="Kumar S."/>
            <person name="Horikawa D."/>
            <person name="Ishino K."/>
            <person name="Komine S."/>
            <person name="Tomita M."/>
            <person name="Blaxter M."/>
            <person name="Arakawa K."/>
        </authorList>
    </citation>
    <scope>NUCLEOTIDE SEQUENCE [LARGE SCALE GENOMIC DNA]</scope>
    <source>
        <strain evidence="7">Z151</strain>
    </source>
</reference>
<dbReference type="EMBL" id="MTYJ01000015">
    <property type="protein sequence ID" value="OQV22801.1"/>
    <property type="molecule type" value="Genomic_DNA"/>
</dbReference>
<evidence type="ECO:0000313" key="7">
    <source>
        <dbReference type="Proteomes" id="UP000192578"/>
    </source>
</evidence>
<proteinExistence type="predicted"/>
<evidence type="ECO:0000313" key="6">
    <source>
        <dbReference type="EMBL" id="OQV22801.1"/>
    </source>
</evidence>
<evidence type="ECO:0000256" key="2">
    <source>
        <dbReference type="ARBA" id="ARBA00022771"/>
    </source>
</evidence>
<feature type="domain" description="MYND-type" evidence="5">
    <location>
        <begin position="1"/>
        <end position="41"/>
    </location>
</feature>